<keyword evidence="3 7" id="KW-0804">Transcription</keyword>
<dbReference type="SMART" id="SM00389">
    <property type="entry name" value="HOX"/>
    <property type="match status" value="1"/>
</dbReference>
<dbReference type="GO" id="GO:0045893">
    <property type="term" value="P:positive regulation of DNA-templated transcription"/>
    <property type="evidence" value="ECO:0007669"/>
    <property type="project" value="TreeGrafter"/>
</dbReference>
<evidence type="ECO:0000259" key="9">
    <source>
        <dbReference type="PROSITE" id="PS50071"/>
    </source>
</evidence>
<feature type="DNA-binding region" description="Homeobox" evidence="5">
    <location>
        <begin position="6"/>
        <end position="52"/>
    </location>
</feature>
<evidence type="ECO:0000256" key="3">
    <source>
        <dbReference type="ARBA" id="ARBA00023163"/>
    </source>
</evidence>
<accession>A0AAW0K1W3</accession>
<dbReference type="Gene3D" id="1.10.10.60">
    <property type="entry name" value="Homeodomain-like"/>
    <property type="match status" value="1"/>
</dbReference>
<evidence type="ECO:0000256" key="6">
    <source>
        <dbReference type="RuleBase" id="RU000682"/>
    </source>
</evidence>
<keyword evidence="5 6" id="KW-0238">DNA-binding</keyword>
<keyword evidence="11" id="KW-1185">Reference proteome</keyword>
<dbReference type="InterPro" id="IPR009057">
    <property type="entry name" value="Homeodomain-like_sf"/>
</dbReference>
<protein>
    <recommendedName>
        <fullName evidence="7">Homeobox-leucine zipper protein</fullName>
    </recommendedName>
    <alternativeName>
        <fullName evidence="7">HD-ZIP protein</fullName>
    </alternativeName>
    <alternativeName>
        <fullName evidence="7">Homeodomain transcription factor</fullName>
    </alternativeName>
</protein>
<dbReference type="Proteomes" id="UP000237347">
    <property type="component" value="Unassembled WGS sequence"/>
</dbReference>
<evidence type="ECO:0000256" key="8">
    <source>
        <dbReference type="SAM" id="MobiDB-lite"/>
    </source>
</evidence>
<evidence type="ECO:0000313" key="11">
    <source>
        <dbReference type="Proteomes" id="UP000237347"/>
    </source>
</evidence>
<dbReference type="Pfam" id="PF00046">
    <property type="entry name" value="Homeodomain"/>
    <property type="match status" value="1"/>
</dbReference>
<comment type="subcellular location">
    <subcellularLocation>
        <location evidence="1 5 6">Nucleus</location>
    </subcellularLocation>
</comment>
<feature type="domain" description="Homeobox" evidence="9">
    <location>
        <begin position="4"/>
        <end position="51"/>
    </location>
</feature>
<dbReference type="InterPro" id="IPR001356">
    <property type="entry name" value="HD"/>
</dbReference>
<feature type="region of interest" description="Disordered" evidence="8">
    <location>
        <begin position="27"/>
        <end position="89"/>
    </location>
</feature>
<feature type="compositionally biased region" description="Basic and acidic residues" evidence="8">
    <location>
        <begin position="52"/>
        <end position="61"/>
    </location>
</feature>
<keyword evidence="5 6" id="KW-0371">Homeobox</keyword>
<keyword evidence="2 7" id="KW-0805">Transcription regulation</keyword>
<feature type="compositionally biased region" description="Polar residues" evidence="8">
    <location>
        <begin position="66"/>
        <end position="75"/>
    </location>
</feature>
<sequence>MASKRKNKNMQRFNDEQIKLLEIMFEEESRPESRTKQKLANELGLHPRQLQKLKDMLDKQHGKNGISDSNSVKGDSTSESKEKPSILSESVNHNINMFIGDANCEDAECTEEETGMLNIAEPIDDSSTSTEDWCSFLDQSSGNSQWWE</sequence>
<name>A0AAW0K1W3_QUESU</name>
<keyword evidence="5 6" id="KW-0539">Nucleus</keyword>
<evidence type="ECO:0000256" key="5">
    <source>
        <dbReference type="PROSITE-ProRule" id="PRU00108"/>
    </source>
</evidence>
<evidence type="ECO:0000256" key="2">
    <source>
        <dbReference type="ARBA" id="ARBA00023015"/>
    </source>
</evidence>
<dbReference type="GO" id="GO:0005634">
    <property type="term" value="C:nucleus"/>
    <property type="evidence" value="ECO:0007669"/>
    <property type="project" value="UniProtKB-SubCell"/>
</dbReference>
<organism evidence="10 11">
    <name type="scientific">Quercus suber</name>
    <name type="common">Cork oak</name>
    <dbReference type="NCBI Taxonomy" id="58331"/>
    <lineage>
        <taxon>Eukaryota</taxon>
        <taxon>Viridiplantae</taxon>
        <taxon>Streptophyta</taxon>
        <taxon>Embryophyta</taxon>
        <taxon>Tracheophyta</taxon>
        <taxon>Spermatophyta</taxon>
        <taxon>Magnoliopsida</taxon>
        <taxon>eudicotyledons</taxon>
        <taxon>Gunneridae</taxon>
        <taxon>Pentapetalae</taxon>
        <taxon>rosids</taxon>
        <taxon>fabids</taxon>
        <taxon>Fagales</taxon>
        <taxon>Fagaceae</taxon>
        <taxon>Quercus</taxon>
    </lineage>
</organism>
<comment type="caution">
    <text evidence="10">The sequence shown here is derived from an EMBL/GenBank/DDBJ whole genome shotgun (WGS) entry which is preliminary data.</text>
</comment>
<reference evidence="10 11" key="1">
    <citation type="journal article" date="2018" name="Sci. Data">
        <title>The draft genome sequence of cork oak.</title>
        <authorList>
            <person name="Ramos A.M."/>
            <person name="Usie A."/>
            <person name="Barbosa P."/>
            <person name="Barros P.M."/>
            <person name="Capote T."/>
            <person name="Chaves I."/>
            <person name="Simoes F."/>
            <person name="Abreu I."/>
            <person name="Carrasquinho I."/>
            <person name="Faro C."/>
            <person name="Guimaraes J.B."/>
            <person name="Mendonca D."/>
            <person name="Nobrega F."/>
            <person name="Rodrigues L."/>
            <person name="Saibo N.J.M."/>
            <person name="Varela M.C."/>
            <person name="Egas C."/>
            <person name="Matos J."/>
            <person name="Miguel C.M."/>
            <person name="Oliveira M.M."/>
            <person name="Ricardo C.P."/>
            <person name="Goncalves S."/>
        </authorList>
    </citation>
    <scope>NUCLEOTIDE SEQUENCE [LARGE SCALE GENOMIC DNA]</scope>
    <source>
        <strain evidence="11">cv. HL8</strain>
    </source>
</reference>
<evidence type="ECO:0000313" key="10">
    <source>
        <dbReference type="EMBL" id="KAK7832854.1"/>
    </source>
</evidence>
<dbReference type="EMBL" id="PKMF04000418">
    <property type="protein sequence ID" value="KAK7832854.1"/>
    <property type="molecule type" value="Genomic_DNA"/>
</dbReference>
<proteinExistence type="inferred from homology"/>
<dbReference type="PANTHER" id="PTHR24326:SF552">
    <property type="entry name" value="HOMEOBOX-LEUCINE ZIPPER PROTEIN"/>
    <property type="match status" value="1"/>
</dbReference>
<dbReference type="PROSITE" id="PS50071">
    <property type="entry name" value="HOMEOBOX_2"/>
    <property type="match status" value="1"/>
</dbReference>
<gene>
    <name evidence="10" type="primary">ATHB-7_3</name>
    <name evidence="10" type="ORF">CFP56_026147</name>
</gene>
<evidence type="ECO:0000256" key="7">
    <source>
        <dbReference type="RuleBase" id="RU369038"/>
    </source>
</evidence>
<dbReference type="AlphaFoldDB" id="A0AAW0K1W3"/>
<evidence type="ECO:0000256" key="4">
    <source>
        <dbReference type="ARBA" id="ARBA00025748"/>
    </source>
</evidence>
<dbReference type="GO" id="GO:0000981">
    <property type="term" value="F:DNA-binding transcription factor activity, RNA polymerase II-specific"/>
    <property type="evidence" value="ECO:0007669"/>
    <property type="project" value="UniProtKB-UniRule"/>
</dbReference>
<dbReference type="InterPro" id="IPR045224">
    <property type="entry name" value="HDZip_class_I_plant"/>
</dbReference>
<dbReference type="GO" id="GO:0043565">
    <property type="term" value="F:sequence-specific DNA binding"/>
    <property type="evidence" value="ECO:0007669"/>
    <property type="project" value="TreeGrafter"/>
</dbReference>
<comment type="similarity">
    <text evidence="4 7">Belongs to the HD-ZIP homeobox family. Class I subfamily.</text>
</comment>
<comment type="function">
    <text evidence="7">Transcription factor.</text>
</comment>
<dbReference type="CDD" id="cd00086">
    <property type="entry name" value="homeodomain"/>
    <property type="match status" value="1"/>
</dbReference>
<dbReference type="PANTHER" id="PTHR24326">
    <property type="entry name" value="HOMEOBOX-LEUCINE ZIPPER PROTEIN"/>
    <property type="match status" value="1"/>
</dbReference>
<evidence type="ECO:0000256" key="1">
    <source>
        <dbReference type="ARBA" id="ARBA00004123"/>
    </source>
</evidence>
<dbReference type="SUPFAM" id="SSF46689">
    <property type="entry name" value="Homeodomain-like"/>
    <property type="match status" value="1"/>
</dbReference>